<evidence type="ECO:0000313" key="3">
    <source>
        <dbReference type="EMBL" id="MEE2058665.1"/>
    </source>
</evidence>
<feature type="region of interest" description="Disordered" evidence="1">
    <location>
        <begin position="114"/>
        <end position="138"/>
    </location>
</feature>
<dbReference type="EMBL" id="JAUTXY010000005">
    <property type="protein sequence ID" value="MEE2058665.1"/>
    <property type="molecule type" value="Genomic_DNA"/>
</dbReference>
<dbReference type="InterPro" id="IPR049449">
    <property type="entry name" value="TesB_ACOT8-like_N"/>
</dbReference>
<evidence type="ECO:0000256" key="1">
    <source>
        <dbReference type="SAM" id="MobiDB-lite"/>
    </source>
</evidence>
<name>A0ABU7LAT6_9NOCA</name>
<evidence type="ECO:0000259" key="2">
    <source>
        <dbReference type="Pfam" id="PF13622"/>
    </source>
</evidence>
<sequence>MQNKAWGYFTDVDGTYRPTKYAVSPWSSTMLAGPCVCGLIARELENRHGDDAMVPARLTVDLFKPVRNDEVRFTTTRIRDGKRIRVADALLMQGDDVSARATVVFLRPSEQPPGAVWVREDRPEPPAETPADPETGFVFPTWFGSDDHPDGWSTTRSEHQNASRKRLWARQLPVVVGEEMSPFVRTATVGEATSLVTNWSDRGVGFINADLTLTLSRLPVGPEVGVEADHHISSDGISVGTSVLFDRLGPFGSGTVTALADPHRQVDFG</sequence>
<dbReference type="SUPFAM" id="SSF54637">
    <property type="entry name" value="Thioesterase/thiol ester dehydrase-isomerase"/>
    <property type="match status" value="1"/>
</dbReference>
<proteinExistence type="predicted"/>
<feature type="domain" description="Acyl-CoA thioesterase-like N-terminal HotDog" evidence="2">
    <location>
        <begin position="24"/>
        <end position="105"/>
    </location>
</feature>
<organism evidence="3 4">
    <name type="scientific">Rhodococcus artemisiae</name>
    <dbReference type="NCBI Taxonomy" id="714159"/>
    <lineage>
        <taxon>Bacteria</taxon>
        <taxon>Bacillati</taxon>
        <taxon>Actinomycetota</taxon>
        <taxon>Actinomycetes</taxon>
        <taxon>Mycobacteriales</taxon>
        <taxon>Nocardiaceae</taxon>
        <taxon>Rhodococcus</taxon>
    </lineage>
</organism>
<keyword evidence="4" id="KW-1185">Reference proteome</keyword>
<protein>
    <submittedName>
        <fullName evidence="3">Thioesterase family protein</fullName>
    </submittedName>
</protein>
<evidence type="ECO:0000313" key="4">
    <source>
        <dbReference type="Proteomes" id="UP001336020"/>
    </source>
</evidence>
<gene>
    <name evidence="3" type="ORF">Q7514_14165</name>
</gene>
<dbReference type="RefSeq" id="WP_330133899.1">
    <property type="nucleotide sequence ID" value="NZ_JAUTXY010000005.1"/>
</dbReference>
<dbReference type="InterPro" id="IPR029069">
    <property type="entry name" value="HotDog_dom_sf"/>
</dbReference>
<comment type="caution">
    <text evidence="3">The sequence shown here is derived from an EMBL/GenBank/DDBJ whole genome shotgun (WGS) entry which is preliminary data.</text>
</comment>
<dbReference type="InterPro" id="IPR042171">
    <property type="entry name" value="Acyl-CoA_hotdog"/>
</dbReference>
<dbReference type="Pfam" id="PF13622">
    <property type="entry name" value="4HBT_3"/>
    <property type="match status" value="1"/>
</dbReference>
<dbReference type="Gene3D" id="2.40.160.210">
    <property type="entry name" value="Acyl-CoA thioesterase, double hotdog domain"/>
    <property type="match status" value="1"/>
</dbReference>
<dbReference type="Proteomes" id="UP001336020">
    <property type="component" value="Unassembled WGS sequence"/>
</dbReference>
<reference evidence="3 4" key="1">
    <citation type="submission" date="2023-07" db="EMBL/GenBank/DDBJ databases">
        <authorList>
            <person name="Girao M."/>
            <person name="Carvalho M.F."/>
        </authorList>
    </citation>
    <scope>NUCLEOTIDE SEQUENCE [LARGE SCALE GENOMIC DNA]</scope>
    <source>
        <strain evidence="3 4">YIM65754</strain>
    </source>
</reference>
<accession>A0ABU7LAT6</accession>